<sequence length="161" mass="17786">MCYICLFSCLPILLIIKFFLHFTLINVIGLALLGLLVCVVVSFRAVISSPLKIDFDHGIISFRKTFNYELNGMAGNVKAGDAKKISFDDIADVDIKGLSTHLISLKFAVLLVKTKTTCEGLPYDLTKGNNIISISLNLMTCRSSKELKSVINRLKSELNVN</sequence>
<gene>
    <name evidence="2" type="ORF">FC64_GL000739</name>
</gene>
<keyword evidence="1" id="KW-0472">Membrane</keyword>
<organism evidence="2 3">
    <name type="scientific">Ligilactobacillus araffinosus DSM 20653</name>
    <dbReference type="NCBI Taxonomy" id="1423820"/>
    <lineage>
        <taxon>Bacteria</taxon>
        <taxon>Bacillati</taxon>
        <taxon>Bacillota</taxon>
        <taxon>Bacilli</taxon>
        <taxon>Lactobacillales</taxon>
        <taxon>Lactobacillaceae</taxon>
        <taxon>Ligilactobacillus</taxon>
    </lineage>
</organism>
<dbReference type="PATRIC" id="fig|1423820.4.peg.750"/>
<dbReference type="Proteomes" id="UP000051291">
    <property type="component" value="Unassembled WGS sequence"/>
</dbReference>
<keyword evidence="3" id="KW-1185">Reference proteome</keyword>
<keyword evidence="1" id="KW-0812">Transmembrane</keyword>
<evidence type="ECO:0000313" key="2">
    <source>
        <dbReference type="EMBL" id="KRM52314.1"/>
    </source>
</evidence>
<evidence type="ECO:0000313" key="3">
    <source>
        <dbReference type="Proteomes" id="UP000051291"/>
    </source>
</evidence>
<keyword evidence="1" id="KW-1133">Transmembrane helix</keyword>
<protein>
    <submittedName>
        <fullName evidence="2">Uncharacterized protein</fullName>
    </submittedName>
</protein>
<proteinExistence type="predicted"/>
<reference evidence="2 3" key="1">
    <citation type="journal article" date="2015" name="Genome Announc.">
        <title>Expanding the biotechnology potential of lactobacilli through comparative genomics of 213 strains and associated genera.</title>
        <authorList>
            <person name="Sun Z."/>
            <person name="Harris H.M."/>
            <person name="McCann A."/>
            <person name="Guo C."/>
            <person name="Argimon S."/>
            <person name="Zhang W."/>
            <person name="Yang X."/>
            <person name="Jeffery I.B."/>
            <person name="Cooney J.C."/>
            <person name="Kagawa T.F."/>
            <person name="Liu W."/>
            <person name="Song Y."/>
            <person name="Salvetti E."/>
            <person name="Wrobel A."/>
            <person name="Rasinkangas P."/>
            <person name="Parkhill J."/>
            <person name="Rea M.C."/>
            <person name="O'Sullivan O."/>
            <person name="Ritari J."/>
            <person name="Douillard F.P."/>
            <person name="Paul Ross R."/>
            <person name="Yang R."/>
            <person name="Briner A.E."/>
            <person name="Felis G.E."/>
            <person name="de Vos W.M."/>
            <person name="Barrangou R."/>
            <person name="Klaenhammer T.R."/>
            <person name="Caufield P.W."/>
            <person name="Cui Y."/>
            <person name="Zhang H."/>
            <person name="O'Toole P.W."/>
        </authorList>
    </citation>
    <scope>NUCLEOTIDE SEQUENCE [LARGE SCALE GENOMIC DNA]</scope>
    <source>
        <strain evidence="2 3">DSM 20653</strain>
    </source>
</reference>
<dbReference type="EMBL" id="AYYZ01000025">
    <property type="protein sequence ID" value="KRM52314.1"/>
    <property type="molecule type" value="Genomic_DNA"/>
</dbReference>
<comment type="caution">
    <text evidence="2">The sequence shown here is derived from an EMBL/GenBank/DDBJ whole genome shotgun (WGS) entry which is preliminary data.</text>
</comment>
<feature type="transmembrane region" description="Helical" evidence="1">
    <location>
        <begin position="18"/>
        <end position="43"/>
    </location>
</feature>
<accession>A0A0R1ZDA0</accession>
<name>A0A0R1ZDA0_9LACO</name>
<dbReference type="AlphaFoldDB" id="A0A0R1ZDA0"/>
<evidence type="ECO:0000256" key="1">
    <source>
        <dbReference type="SAM" id="Phobius"/>
    </source>
</evidence>